<evidence type="ECO:0000313" key="2">
    <source>
        <dbReference type="Proteomes" id="UP000568751"/>
    </source>
</evidence>
<comment type="caution">
    <text evidence="1">The sequence shown here is derived from an EMBL/GenBank/DDBJ whole genome shotgun (WGS) entry which is preliminary data.</text>
</comment>
<accession>A0A853F503</accession>
<gene>
    <name evidence="1" type="ORF">H0A76_11695</name>
</gene>
<reference evidence="1 2" key="1">
    <citation type="submission" date="2020-05" db="EMBL/GenBank/DDBJ databases">
        <title>Horizontal transmission and recombination maintain forever young bacterial symbiont genomes.</title>
        <authorList>
            <person name="Russell S.L."/>
            <person name="Pepper-Tunick E."/>
            <person name="Svedberg J."/>
            <person name="Byrne A."/>
            <person name="Ruelas Castillo J."/>
            <person name="Vollmers C."/>
            <person name="Beinart R.A."/>
            <person name="Corbett-Detig R."/>
        </authorList>
    </citation>
    <scope>NUCLEOTIDE SEQUENCE [LARGE SCALE GENOMIC DNA]</scope>
    <source>
        <strain evidence="1">455</strain>
    </source>
</reference>
<dbReference type="EMBL" id="JACCHT010000002">
    <property type="protein sequence ID" value="NYT28457.1"/>
    <property type="molecule type" value="Genomic_DNA"/>
</dbReference>
<evidence type="ECO:0008006" key="3">
    <source>
        <dbReference type="Google" id="ProtNLM"/>
    </source>
</evidence>
<dbReference type="RefSeq" id="WP_369150532.1">
    <property type="nucleotide sequence ID" value="NZ_OZ156464.1"/>
</dbReference>
<dbReference type="Proteomes" id="UP000568751">
    <property type="component" value="Unassembled WGS sequence"/>
</dbReference>
<name>A0A853F503_9GAMM</name>
<sequence>MKKPIVVLGIGELGSVFSRAFLKNNYPVYPITRQTDISALANTIDPELILVCTAEADLQKALYRIPKQWKDRVVLMQNELLPRDWQAHNFTHPTIISVWFEKKKGMDSKVLISSPAFGAKAKILVESLALIDIPANIIANEDELLFELVLKNLYILTTNIAGLTLKTGANVENLRNHHLDLMRAVSSDILTLQSALTNKSFNKNKLEQGMMKAFEGDLAHQCMGRSAPGRLKRTLELAKTLNLSVPTLKDIADQNPNLIF</sequence>
<protein>
    <recommendedName>
        <fullName evidence="3">Ketopantoate reductase</fullName>
    </recommendedName>
</protein>
<organism evidence="1 2">
    <name type="scientific">Candidatus Thiodubiliella endoseptemdiera</name>
    <dbReference type="NCBI Taxonomy" id="2738886"/>
    <lineage>
        <taxon>Bacteria</taxon>
        <taxon>Pseudomonadati</taxon>
        <taxon>Pseudomonadota</taxon>
        <taxon>Gammaproteobacteria</taxon>
        <taxon>Candidatus Pseudothioglobaceae</taxon>
        <taxon>Candidatus Thiodubiliella</taxon>
    </lineage>
</organism>
<evidence type="ECO:0000313" key="1">
    <source>
        <dbReference type="EMBL" id="NYT28457.1"/>
    </source>
</evidence>
<dbReference type="InterPro" id="IPR036291">
    <property type="entry name" value="NAD(P)-bd_dom_sf"/>
</dbReference>
<dbReference type="AlphaFoldDB" id="A0A853F503"/>
<proteinExistence type="predicted"/>
<dbReference type="SUPFAM" id="SSF51735">
    <property type="entry name" value="NAD(P)-binding Rossmann-fold domains"/>
    <property type="match status" value="1"/>
</dbReference>